<organism evidence="1 2">
    <name type="scientific">Candidatus Gottesmanbacteria bacterium RIFCSPLOWO2_01_FULL_49_10</name>
    <dbReference type="NCBI Taxonomy" id="1798396"/>
    <lineage>
        <taxon>Bacteria</taxon>
        <taxon>Candidatus Gottesmaniibacteriota</taxon>
    </lineage>
</organism>
<gene>
    <name evidence="1" type="ORF">A2973_04325</name>
</gene>
<evidence type="ECO:0000313" key="2">
    <source>
        <dbReference type="Proteomes" id="UP000176409"/>
    </source>
</evidence>
<dbReference type="EMBL" id="MFJZ01000064">
    <property type="protein sequence ID" value="OGG28905.1"/>
    <property type="molecule type" value="Genomic_DNA"/>
</dbReference>
<protein>
    <submittedName>
        <fullName evidence="1">Uncharacterized protein</fullName>
    </submittedName>
</protein>
<reference evidence="1 2" key="1">
    <citation type="journal article" date="2016" name="Nat. Commun.">
        <title>Thousands of microbial genomes shed light on interconnected biogeochemical processes in an aquifer system.</title>
        <authorList>
            <person name="Anantharaman K."/>
            <person name="Brown C.T."/>
            <person name="Hug L.A."/>
            <person name="Sharon I."/>
            <person name="Castelle C.J."/>
            <person name="Probst A.J."/>
            <person name="Thomas B.C."/>
            <person name="Singh A."/>
            <person name="Wilkins M.J."/>
            <person name="Karaoz U."/>
            <person name="Brodie E.L."/>
            <person name="Williams K.H."/>
            <person name="Hubbard S.S."/>
            <person name="Banfield J.F."/>
        </authorList>
    </citation>
    <scope>NUCLEOTIDE SEQUENCE [LARGE SCALE GENOMIC DNA]</scope>
</reference>
<proteinExistence type="predicted"/>
<evidence type="ECO:0000313" key="1">
    <source>
        <dbReference type="EMBL" id="OGG28905.1"/>
    </source>
</evidence>
<accession>A0A1F6AW28</accession>
<sequence length="70" mass="7742">MSEIPKKISLDELKPGETFGLSKNLPHPEAIPLSEEEVITYLRASPRERQSIEIAGLGYPITPTVEPKKA</sequence>
<dbReference type="Proteomes" id="UP000176409">
    <property type="component" value="Unassembled WGS sequence"/>
</dbReference>
<name>A0A1F6AW28_9BACT</name>
<comment type="caution">
    <text evidence="1">The sequence shown here is derived from an EMBL/GenBank/DDBJ whole genome shotgun (WGS) entry which is preliminary data.</text>
</comment>
<dbReference type="STRING" id="1798396.A2973_04325"/>
<dbReference type="AlphaFoldDB" id="A0A1F6AW28"/>